<dbReference type="InterPro" id="IPR011663">
    <property type="entry name" value="UTRA"/>
</dbReference>
<evidence type="ECO:0000313" key="6">
    <source>
        <dbReference type="Proteomes" id="UP000721844"/>
    </source>
</evidence>
<dbReference type="GO" id="GO:0003677">
    <property type="term" value="F:DNA binding"/>
    <property type="evidence" value="ECO:0007669"/>
    <property type="project" value="UniProtKB-KW"/>
</dbReference>
<accession>A0A963Z4P3</accession>
<dbReference type="SUPFAM" id="SSF64288">
    <property type="entry name" value="Chorismate lyase-like"/>
    <property type="match status" value="1"/>
</dbReference>
<keyword evidence="3" id="KW-0804">Transcription</keyword>
<dbReference type="Pfam" id="PF07702">
    <property type="entry name" value="UTRA"/>
    <property type="match status" value="1"/>
</dbReference>
<dbReference type="CDD" id="cd07377">
    <property type="entry name" value="WHTH_GntR"/>
    <property type="match status" value="1"/>
</dbReference>
<evidence type="ECO:0000313" key="5">
    <source>
        <dbReference type="EMBL" id="MCB8882579.1"/>
    </source>
</evidence>
<organism evidence="5 6">
    <name type="scientific">Acidisoma cellulosilyticum</name>
    <dbReference type="NCBI Taxonomy" id="2802395"/>
    <lineage>
        <taxon>Bacteria</taxon>
        <taxon>Pseudomonadati</taxon>
        <taxon>Pseudomonadota</taxon>
        <taxon>Alphaproteobacteria</taxon>
        <taxon>Acetobacterales</taxon>
        <taxon>Acidocellaceae</taxon>
        <taxon>Acidisoma</taxon>
    </lineage>
</organism>
<gene>
    <name evidence="5" type="ORF">ACELLULO517_20200</name>
</gene>
<protein>
    <submittedName>
        <fullName evidence="5">GntR family transcriptional regulator</fullName>
    </submittedName>
</protein>
<reference evidence="5 6" key="1">
    <citation type="journal article" date="2021" name="Microorganisms">
        <title>Acidisoma silvae sp. nov. and Acidisomacellulosilytica sp. nov., Two Acidophilic Bacteria Isolated from Decaying Wood, Hydrolyzing Cellulose and Producing Poly-3-hydroxybutyrate.</title>
        <authorList>
            <person name="Mieszkin S."/>
            <person name="Pouder E."/>
            <person name="Uroz S."/>
            <person name="Simon-Colin C."/>
            <person name="Alain K."/>
        </authorList>
    </citation>
    <scope>NUCLEOTIDE SEQUENCE [LARGE SCALE GENOMIC DNA]</scope>
    <source>
        <strain evidence="5 6">HW T5.17</strain>
    </source>
</reference>
<dbReference type="Proteomes" id="UP000721844">
    <property type="component" value="Unassembled WGS sequence"/>
</dbReference>
<keyword evidence="1" id="KW-0805">Transcription regulation</keyword>
<dbReference type="SMART" id="SM00345">
    <property type="entry name" value="HTH_GNTR"/>
    <property type="match status" value="1"/>
</dbReference>
<evidence type="ECO:0000256" key="3">
    <source>
        <dbReference type="ARBA" id="ARBA00023163"/>
    </source>
</evidence>
<dbReference type="GO" id="GO:0003700">
    <property type="term" value="F:DNA-binding transcription factor activity"/>
    <property type="evidence" value="ECO:0007669"/>
    <property type="project" value="InterPro"/>
</dbReference>
<dbReference type="PROSITE" id="PS50949">
    <property type="entry name" value="HTH_GNTR"/>
    <property type="match status" value="1"/>
</dbReference>
<dbReference type="InterPro" id="IPR036390">
    <property type="entry name" value="WH_DNA-bd_sf"/>
</dbReference>
<dbReference type="RefSeq" id="WP_227309242.1">
    <property type="nucleotide sequence ID" value="NZ_JAESVA010000008.1"/>
</dbReference>
<dbReference type="Pfam" id="PF00392">
    <property type="entry name" value="GntR"/>
    <property type="match status" value="1"/>
</dbReference>
<dbReference type="InterPro" id="IPR000524">
    <property type="entry name" value="Tscrpt_reg_HTH_GntR"/>
</dbReference>
<proteinExistence type="predicted"/>
<dbReference type="PANTHER" id="PTHR44846:SF1">
    <property type="entry name" value="MANNOSYL-D-GLYCERATE TRANSPORT_METABOLISM SYSTEM REPRESSOR MNGR-RELATED"/>
    <property type="match status" value="1"/>
</dbReference>
<dbReference type="InterPro" id="IPR028978">
    <property type="entry name" value="Chorismate_lyase_/UTRA_dom_sf"/>
</dbReference>
<dbReference type="Gene3D" id="3.40.1410.10">
    <property type="entry name" value="Chorismate lyase-like"/>
    <property type="match status" value="1"/>
</dbReference>
<feature type="domain" description="HTH gntR-type" evidence="4">
    <location>
        <begin position="32"/>
        <end position="100"/>
    </location>
</feature>
<dbReference type="Gene3D" id="1.10.10.10">
    <property type="entry name" value="Winged helix-like DNA-binding domain superfamily/Winged helix DNA-binding domain"/>
    <property type="match status" value="1"/>
</dbReference>
<dbReference type="EMBL" id="JAESVA010000008">
    <property type="protein sequence ID" value="MCB8882579.1"/>
    <property type="molecule type" value="Genomic_DNA"/>
</dbReference>
<keyword evidence="6" id="KW-1185">Reference proteome</keyword>
<dbReference type="PRINTS" id="PR00035">
    <property type="entry name" value="HTHGNTR"/>
</dbReference>
<comment type="caution">
    <text evidence="5">The sequence shown here is derived from an EMBL/GenBank/DDBJ whole genome shotgun (WGS) entry which is preliminary data.</text>
</comment>
<evidence type="ECO:0000256" key="1">
    <source>
        <dbReference type="ARBA" id="ARBA00023015"/>
    </source>
</evidence>
<dbReference type="SUPFAM" id="SSF46785">
    <property type="entry name" value="Winged helix' DNA-binding domain"/>
    <property type="match status" value="1"/>
</dbReference>
<dbReference type="SMART" id="SM00866">
    <property type="entry name" value="UTRA"/>
    <property type="match status" value="1"/>
</dbReference>
<dbReference type="GO" id="GO:0045892">
    <property type="term" value="P:negative regulation of DNA-templated transcription"/>
    <property type="evidence" value="ECO:0007669"/>
    <property type="project" value="TreeGrafter"/>
</dbReference>
<sequence length="268" mass="29403">MAAKLKVERTTLPTVLDAVDDPDLLAKGSSATPRYLLLARTLYNAIQSGAHPVGSLLPTELDLALQHGVSRQTVRQAMAQLRQQGLVSARKGVGTRIEAKQPPRRFSYSAMSASDLVEVAEGTELSIHATKIVAARGKLASELGCRANHRWLHISCSRTVDGESRLLSWINVYVDGRVSSALKLPSVLRAALFALVEKQSGETFVEIQQEIRATNLDAELAKRLDAEEGSAALEITRRYFSTGRRLIMISINTLPSDRFFYSVAMTRD</sequence>
<name>A0A963Z4P3_9PROT</name>
<dbReference type="InterPro" id="IPR050679">
    <property type="entry name" value="Bact_HTH_transcr_reg"/>
</dbReference>
<evidence type="ECO:0000256" key="2">
    <source>
        <dbReference type="ARBA" id="ARBA00023125"/>
    </source>
</evidence>
<dbReference type="AlphaFoldDB" id="A0A963Z4P3"/>
<keyword evidence="2" id="KW-0238">DNA-binding</keyword>
<evidence type="ECO:0000259" key="4">
    <source>
        <dbReference type="PROSITE" id="PS50949"/>
    </source>
</evidence>
<dbReference type="InterPro" id="IPR036388">
    <property type="entry name" value="WH-like_DNA-bd_sf"/>
</dbReference>
<dbReference type="PANTHER" id="PTHR44846">
    <property type="entry name" value="MANNOSYL-D-GLYCERATE TRANSPORT/METABOLISM SYSTEM REPRESSOR MNGR-RELATED"/>
    <property type="match status" value="1"/>
</dbReference>